<dbReference type="Pfam" id="PF13639">
    <property type="entry name" value="zf-RING_2"/>
    <property type="match status" value="1"/>
</dbReference>
<keyword evidence="9" id="KW-0963">Cytoplasm</keyword>
<keyword evidence="7 9" id="KW-0862">Zinc</keyword>
<dbReference type="InterPro" id="IPR039398">
    <property type="entry name" value="Deltex_fam"/>
</dbReference>
<evidence type="ECO:0000256" key="7">
    <source>
        <dbReference type="ARBA" id="ARBA00022833"/>
    </source>
</evidence>
<keyword evidence="4 9" id="KW-0808">Transferase</keyword>
<dbReference type="SMART" id="SM00184">
    <property type="entry name" value="RING"/>
    <property type="match status" value="1"/>
</dbReference>
<keyword evidence="12" id="KW-1185">Reference proteome</keyword>
<evidence type="ECO:0000259" key="10">
    <source>
        <dbReference type="PROSITE" id="PS50089"/>
    </source>
</evidence>
<evidence type="ECO:0000256" key="4">
    <source>
        <dbReference type="ARBA" id="ARBA00022679"/>
    </source>
</evidence>
<comment type="subcellular location">
    <subcellularLocation>
        <location evidence="9">Cytoplasm</location>
    </subcellularLocation>
</comment>
<evidence type="ECO:0000256" key="8">
    <source>
        <dbReference type="PROSITE-ProRule" id="PRU00175"/>
    </source>
</evidence>
<dbReference type="EC" id="2.3.2.27" evidence="9"/>
<dbReference type="EMBL" id="JAERUA010000012">
    <property type="protein sequence ID" value="KAI1892215.1"/>
    <property type="molecule type" value="Genomic_DNA"/>
</dbReference>
<evidence type="ECO:0000256" key="2">
    <source>
        <dbReference type="ARBA" id="ARBA00004906"/>
    </source>
</evidence>
<dbReference type="GO" id="GO:0016567">
    <property type="term" value="P:protein ubiquitination"/>
    <property type="evidence" value="ECO:0007669"/>
    <property type="project" value="UniProtKB-UniRule"/>
</dbReference>
<name>A0A8T3DCD4_9TELE</name>
<dbReference type="GO" id="GO:0007219">
    <property type="term" value="P:Notch signaling pathway"/>
    <property type="evidence" value="ECO:0007669"/>
    <property type="project" value="InterPro"/>
</dbReference>
<dbReference type="Proteomes" id="UP000829720">
    <property type="component" value="Unassembled WGS sequence"/>
</dbReference>
<dbReference type="GO" id="GO:0008270">
    <property type="term" value="F:zinc ion binding"/>
    <property type="evidence" value="ECO:0007669"/>
    <property type="project" value="UniProtKB-KW"/>
</dbReference>
<protein>
    <recommendedName>
        <fullName evidence="9">E3 ubiquitin-protein ligase</fullName>
        <ecNumber evidence="9">2.3.2.27</ecNumber>
    </recommendedName>
</protein>
<dbReference type="PROSITE" id="PS50089">
    <property type="entry name" value="ZF_RING_2"/>
    <property type="match status" value="1"/>
</dbReference>
<dbReference type="InterPro" id="IPR039399">
    <property type="entry name" value="Deltex_C_sf"/>
</dbReference>
<organism evidence="11 12">
    <name type="scientific">Albula goreensis</name>
    <dbReference type="NCBI Taxonomy" id="1534307"/>
    <lineage>
        <taxon>Eukaryota</taxon>
        <taxon>Metazoa</taxon>
        <taxon>Chordata</taxon>
        <taxon>Craniata</taxon>
        <taxon>Vertebrata</taxon>
        <taxon>Euteleostomi</taxon>
        <taxon>Actinopterygii</taxon>
        <taxon>Neopterygii</taxon>
        <taxon>Teleostei</taxon>
        <taxon>Albuliformes</taxon>
        <taxon>Albulidae</taxon>
        <taxon>Albula</taxon>
    </lineage>
</organism>
<evidence type="ECO:0000256" key="5">
    <source>
        <dbReference type="ARBA" id="ARBA00022723"/>
    </source>
</evidence>
<dbReference type="SUPFAM" id="SSF57850">
    <property type="entry name" value="RING/U-box"/>
    <property type="match status" value="1"/>
</dbReference>
<dbReference type="PANTHER" id="PTHR12622">
    <property type="entry name" value="DELTEX-RELATED"/>
    <property type="match status" value="1"/>
</dbReference>
<evidence type="ECO:0000256" key="6">
    <source>
        <dbReference type="ARBA" id="ARBA00022771"/>
    </source>
</evidence>
<feature type="domain" description="RING-type" evidence="10">
    <location>
        <begin position="22"/>
        <end position="61"/>
    </location>
</feature>
<comment type="pathway">
    <text evidence="2 9">Protein modification; protein ubiquitination.</text>
</comment>
<dbReference type="PROSITE" id="PS00518">
    <property type="entry name" value="ZF_RING_1"/>
    <property type="match status" value="1"/>
</dbReference>
<comment type="caution">
    <text evidence="11">The sequence shown here is derived from an EMBL/GenBank/DDBJ whole genome shotgun (WGS) entry which is preliminary data.</text>
</comment>
<proteinExistence type="inferred from homology"/>
<evidence type="ECO:0000313" key="11">
    <source>
        <dbReference type="EMBL" id="KAI1892215.1"/>
    </source>
</evidence>
<dbReference type="Pfam" id="PF18102">
    <property type="entry name" value="DTC"/>
    <property type="match status" value="1"/>
</dbReference>
<evidence type="ECO:0000256" key="9">
    <source>
        <dbReference type="RuleBase" id="RU367105"/>
    </source>
</evidence>
<reference evidence="11" key="1">
    <citation type="submission" date="2021-01" db="EMBL/GenBank/DDBJ databases">
        <authorList>
            <person name="Zahm M."/>
            <person name="Roques C."/>
            <person name="Cabau C."/>
            <person name="Klopp C."/>
            <person name="Donnadieu C."/>
            <person name="Jouanno E."/>
            <person name="Lampietro C."/>
            <person name="Louis A."/>
            <person name="Herpin A."/>
            <person name="Echchiki A."/>
            <person name="Berthelot C."/>
            <person name="Parey E."/>
            <person name="Roest-Crollius H."/>
            <person name="Braasch I."/>
            <person name="Postlethwait J."/>
            <person name="Bobe J."/>
            <person name="Montfort J."/>
            <person name="Bouchez O."/>
            <person name="Begum T."/>
            <person name="Mejri S."/>
            <person name="Adams A."/>
            <person name="Chen W.-J."/>
            <person name="Guiguen Y."/>
        </authorList>
    </citation>
    <scope>NUCLEOTIDE SEQUENCE</scope>
    <source>
        <tissue evidence="11">Blood</tissue>
    </source>
</reference>
<dbReference type="AlphaFoldDB" id="A0A8T3DCD4"/>
<keyword evidence="6 8" id="KW-0863">Zinc-finger</keyword>
<dbReference type="InterPro" id="IPR001841">
    <property type="entry name" value="Znf_RING"/>
</dbReference>
<sequence>MSRENMFPLGGPGRPDNGEENCIICLDSILEKRTLEKCRHSFCASCIRDLFKVKPACPVCNTFYGAYTGTQPRNGSMNITRSWQHLPGFECGTIIIDYHFPPGIQEDGHPNPGHRYSGTSRRAFLPANEEGERVLRLLNRAFNQRLLFTIGTSATTGLSNVITWNDIHHKTSMHGGPECFGYPDPGYLLRVQEELRLKGVTEGD</sequence>
<evidence type="ECO:0000313" key="12">
    <source>
        <dbReference type="Proteomes" id="UP000829720"/>
    </source>
</evidence>
<dbReference type="InterPro" id="IPR039396">
    <property type="entry name" value="Deltex_C"/>
</dbReference>
<gene>
    <name evidence="11" type="ORF">AGOR_G00131020</name>
</gene>
<evidence type="ECO:0000256" key="1">
    <source>
        <dbReference type="ARBA" id="ARBA00000900"/>
    </source>
</evidence>
<keyword evidence="5 9" id="KW-0479">Metal-binding</keyword>
<dbReference type="GO" id="GO:0061630">
    <property type="term" value="F:ubiquitin protein ligase activity"/>
    <property type="evidence" value="ECO:0007669"/>
    <property type="project" value="UniProtKB-UniRule"/>
</dbReference>
<evidence type="ECO:0000256" key="3">
    <source>
        <dbReference type="ARBA" id="ARBA00009413"/>
    </source>
</evidence>
<comment type="similarity">
    <text evidence="3 9">Belongs to the Deltex family.</text>
</comment>
<comment type="catalytic activity">
    <reaction evidence="1 9">
        <text>S-ubiquitinyl-[E2 ubiquitin-conjugating enzyme]-L-cysteine + [acceptor protein]-L-lysine = [E2 ubiquitin-conjugating enzyme]-L-cysteine + N(6)-ubiquitinyl-[acceptor protein]-L-lysine.</text>
        <dbReference type="EC" id="2.3.2.27"/>
    </reaction>
</comment>
<dbReference type="InterPro" id="IPR013083">
    <property type="entry name" value="Znf_RING/FYVE/PHD"/>
</dbReference>
<dbReference type="Gene3D" id="3.30.40.10">
    <property type="entry name" value="Zinc/RING finger domain, C3HC4 (zinc finger)"/>
    <property type="match status" value="1"/>
</dbReference>
<dbReference type="OrthoDB" id="527344at2759"/>
<dbReference type="Gene3D" id="3.30.390.130">
    <property type="match status" value="1"/>
</dbReference>
<dbReference type="InterPro" id="IPR017907">
    <property type="entry name" value="Znf_RING_CS"/>
</dbReference>
<dbReference type="GO" id="GO:0005737">
    <property type="term" value="C:cytoplasm"/>
    <property type="evidence" value="ECO:0007669"/>
    <property type="project" value="UniProtKB-SubCell"/>
</dbReference>
<accession>A0A8T3DCD4</accession>
<dbReference type="CDD" id="cd09633">
    <property type="entry name" value="Deltex_C"/>
    <property type="match status" value="1"/>
</dbReference>